<reference evidence="1 2" key="1">
    <citation type="submission" date="2019-05" db="EMBL/GenBank/DDBJ databases">
        <authorList>
            <consortium name="Pathogen Informatics"/>
        </authorList>
    </citation>
    <scope>NUCLEOTIDE SEQUENCE [LARGE SCALE GENOMIC DNA]</scope>
    <source>
        <strain evidence="1 2">NCTC12204</strain>
    </source>
</reference>
<accession>A0A7Z9AW63</accession>
<gene>
    <name evidence="1" type="ORF">NCTC12204_02522</name>
</gene>
<evidence type="ECO:0000313" key="2">
    <source>
        <dbReference type="Proteomes" id="UP000352698"/>
    </source>
</evidence>
<protein>
    <submittedName>
        <fullName evidence="1">Uncharacterized protein</fullName>
    </submittedName>
</protein>
<dbReference type="EMBL" id="CABEEP010000001">
    <property type="protein sequence ID" value="VTQ69938.1"/>
    <property type="molecule type" value="Genomic_DNA"/>
</dbReference>
<organism evidence="1 2">
    <name type="scientific">Enterococcus hirae</name>
    <dbReference type="NCBI Taxonomy" id="1354"/>
    <lineage>
        <taxon>Bacteria</taxon>
        <taxon>Bacillati</taxon>
        <taxon>Bacillota</taxon>
        <taxon>Bacilli</taxon>
        <taxon>Lactobacillales</taxon>
        <taxon>Enterococcaceae</taxon>
        <taxon>Enterococcus</taxon>
    </lineage>
</organism>
<sequence>MAKLVAKLAITCGIGSFIHVVNSNSKQKNHEGKFANLPSCLFLFTILFVQPTLEDRSSRYQERVVFHFLGSGER</sequence>
<dbReference type="Proteomes" id="UP000352698">
    <property type="component" value="Unassembled WGS sequence"/>
</dbReference>
<dbReference type="AlphaFoldDB" id="A0A7Z9AW63"/>
<evidence type="ECO:0000313" key="1">
    <source>
        <dbReference type="EMBL" id="VTQ69938.1"/>
    </source>
</evidence>
<name>A0A7Z9AW63_ENTHR</name>
<proteinExistence type="predicted"/>
<comment type="caution">
    <text evidence="1">The sequence shown here is derived from an EMBL/GenBank/DDBJ whole genome shotgun (WGS) entry which is preliminary data.</text>
</comment>